<name>A0A9P9FF66_9HYPO</name>
<evidence type="ECO:0000313" key="2">
    <source>
        <dbReference type="Proteomes" id="UP000717696"/>
    </source>
</evidence>
<dbReference type="EMBL" id="JAGMUU010000002">
    <property type="protein sequence ID" value="KAH7159843.1"/>
    <property type="molecule type" value="Genomic_DNA"/>
</dbReference>
<keyword evidence="2" id="KW-1185">Reference proteome</keyword>
<evidence type="ECO:0000313" key="1">
    <source>
        <dbReference type="EMBL" id="KAH7159843.1"/>
    </source>
</evidence>
<reference evidence="1" key="1">
    <citation type="journal article" date="2021" name="Nat. Commun.">
        <title>Genetic determinants of endophytism in the Arabidopsis root mycobiome.</title>
        <authorList>
            <person name="Mesny F."/>
            <person name="Miyauchi S."/>
            <person name="Thiergart T."/>
            <person name="Pickel B."/>
            <person name="Atanasova L."/>
            <person name="Karlsson M."/>
            <person name="Huettel B."/>
            <person name="Barry K.W."/>
            <person name="Haridas S."/>
            <person name="Chen C."/>
            <person name="Bauer D."/>
            <person name="Andreopoulos W."/>
            <person name="Pangilinan J."/>
            <person name="LaButti K."/>
            <person name="Riley R."/>
            <person name="Lipzen A."/>
            <person name="Clum A."/>
            <person name="Drula E."/>
            <person name="Henrissat B."/>
            <person name="Kohler A."/>
            <person name="Grigoriev I.V."/>
            <person name="Martin F.M."/>
            <person name="Hacquard S."/>
        </authorList>
    </citation>
    <scope>NUCLEOTIDE SEQUENCE</scope>
    <source>
        <strain evidence="1">MPI-CAGE-AT-0021</strain>
    </source>
</reference>
<sequence length="114" mass="12547">MWSRGIRRDVPCALRLVLYPPCCAVKGGCQETGVISEPQGTKALRRAHECAASCQVCAAELRFVDGLTEELSLRLSVCRLCQSMSHSIASHRSDLKCFWPPMKLCDAIGKRLAP</sequence>
<protein>
    <submittedName>
        <fullName evidence="1">Uncharacterized protein</fullName>
    </submittedName>
</protein>
<dbReference type="Proteomes" id="UP000717696">
    <property type="component" value="Unassembled WGS sequence"/>
</dbReference>
<proteinExistence type="predicted"/>
<accession>A0A9P9FF66</accession>
<dbReference type="AlphaFoldDB" id="A0A9P9FF66"/>
<dbReference type="OrthoDB" id="10607619at2759"/>
<organism evidence="1 2">
    <name type="scientific">Dactylonectria estremocensis</name>
    <dbReference type="NCBI Taxonomy" id="1079267"/>
    <lineage>
        <taxon>Eukaryota</taxon>
        <taxon>Fungi</taxon>
        <taxon>Dikarya</taxon>
        <taxon>Ascomycota</taxon>
        <taxon>Pezizomycotina</taxon>
        <taxon>Sordariomycetes</taxon>
        <taxon>Hypocreomycetidae</taxon>
        <taxon>Hypocreales</taxon>
        <taxon>Nectriaceae</taxon>
        <taxon>Dactylonectria</taxon>
    </lineage>
</organism>
<comment type="caution">
    <text evidence="1">The sequence shown here is derived from an EMBL/GenBank/DDBJ whole genome shotgun (WGS) entry which is preliminary data.</text>
</comment>
<gene>
    <name evidence="1" type="ORF">B0J13DRAFT_539775</name>
</gene>